<dbReference type="EMBL" id="VSFF01000001">
    <property type="protein sequence ID" value="TYC18772.1"/>
    <property type="molecule type" value="Genomic_DNA"/>
</dbReference>
<feature type="transmembrane region" description="Helical" evidence="6">
    <location>
        <begin position="414"/>
        <end position="436"/>
    </location>
</feature>
<dbReference type="InterPro" id="IPR001867">
    <property type="entry name" value="OmpR/PhoB-type_DNA-bd"/>
</dbReference>
<dbReference type="Pfam" id="PF03704">
    <property type="entry name" value="BTAD"/>
    <property type="match status" value="1"/>
</dbReference>
<keyword evidence="6" id="KW-1133">Transmembrane helix</keyword>
<evidence type="ECO:0000313" key="9">
    <source>
        <dbReference type="Proteomes" id="UP000322634"/>
    </source>
</evidence>
<dbReference type="Gene3D" id="1.10.10.10">
    <property type="entry name" value="Winged helix-like DNA-binding domain superfamily/Winged helix DNA-binding domain"/>
    <property type="match status" value="1"/>
</dbReference>
<evidence type="ECO:0000259" key="7">
    <source>
        <dbReference type="PROSITE" id="PS51755"/>
    </source>
</evidence>
<comment type="caution">
    <text evidence="8">The sequence shown here is derived from an EMBL/GenBank/DDBJ whole genome shotgun (WGS) entry which is preliminary data.</text>
</comment>
<organism evidence="8 9">
    <name type="scientific">Actinomadura syzygii</name>
    <dbReference type="NCBI Taxonomy" id="1427538"/>
    <lineage>
        <taxon>Bacteria</taxon>
        <taxon>Bacillati</taxon>
        <taxon>Actinomycetota</taxon>
        <taxon>Actinomycetes</taxon>
        <taxon>Streptosporangiales</taxon>
        <taxon>Thermomonosporaceae</taxon>
        <taxon>Actinomadura</taxon>
    </lineage>
</organism>
<name>A0A5D0UMB5_9ACTN</name>
<dbReference type="SUPFAM" id="SSF48452">
    <property type="entry name" value="TPR-like"/>
    <property type="match status" value="1"/>
</dbReference>
<reference evidence="8 9" key="1">
    <citation type="submission" date="2019-08" db="EMBL/GenBank/DDBJ databases">
        <title>Actinomadura sp. nov. CYP1-5 isolated from mountain soil.</title>
        <authorList>
            <person name="Songsumanus A."/>
            <person name="Kuncharoen N."/>
            <person name="Kudo T."/>
            <person name="Yuki M."/>
            <person name="Igarashi Y."/>
            <person name="Tanasupawat S."/>
        </authorList>
    </citation>
    <scope>NUCLEOTIDE SEQUENCE [LARGE SCALE GENOMIC DNA]</scope>
    <source>
        <strain evidence="8 9">GKU157</strain>
    </source>
</reference>
<dbReference type="InterPro" id="IPR051677">
    <property type="entry name" value="AfsR-DnrI-RedD_regulator"/>
</dbReference>
<evidence type="ECO:0000256" key="4">
    <source>
        <dbReference type="ARBA" id="ARBA00023163"/>
    </source>
</evidence>
<dbReference type="InterPro" id="IPR010994">
    <property type="entry name" value="RuvA_2-like"/>
</dbReference>
<keyword evidence="3 5" id="KW-0238">DNA-binding</keyword>
<keyword evidence="4" id="KW-0804">Transcription</keyword>
<keyword evidence="2" id="KW-0805">Transcription regulation</keyword>
<feature type="transmembrane region" description="Helical" evidence="6">
    <location>
        <begin position="474"/>
        <end position="494"/>
    </location>
</feature>
<comment type="similarity">
    <text evidence="1">Belongs to the AfsR/DnrI/RedD regulatory family.</text>
</comment>
<dbReference type="InterPro" id="IPR016032">
    <property type="entry name" value="Sig_transdc_resp-reg_C-effctor"/>
</dbReference>
<evidence type="ECO:0000256" key="2">
    <source>
        <dbReference type="ARBA" id="ARBA00023015"/>
    </source>
</evidence>
<dbReference type="Pfam" id="PF12836">
    <property type="entry name" value="HHH_3"/>
    <property type="match status" value="1"/>
</dbReference>
<dbReference type="Gene3D" id="1.25.40.10">
    <property type="entry name" value="Tetratricopeptide repeat domain"/>
    <property type="match status" value="1"/>
</dbReference>
<dbReference type="PANTHER" id="PTHR35807">
    <property type="entry name" value="TRANSCRIPTIONAL REGULATOR REDD-RELATED"/>
    <property type="match status" value="1"/>
</dbReference>
<evidence type="ECO:0000256" key="5">
    <source>
        <dbReference type="PROSITE-ProRule" id="PRU01091"/>
    </source>
</evidence>
<evidence type="ECO:0000256" key="1">
    <source>
        <dbReference type="ARBA" id="ARBA00005820"/>
    </source>
</evidence>
<proteinExistence type="inferred from homology"/>
<sequence length="621" mass="66201">MSRKILLCGGAESLSVCCGHCGPAAERRRWRRRRRRLGVVTLAGDGSPLRFEILGRPAAWRDGRELDLGPGKQRAVLAVLLLSPNRPVPTSSIVEAVWGDEPPDNGVNVVQKYVAGLRRVLEPERSPRSPGRLLTLTGAGYALRVPPEGLDAELFQDRVREALAVRAAGDPARAESLLRDALSGWRGTALAGLNGSFFDAARGRLDEERAAALEACAETGLELGEHARLVPELIRLVAEYPLREGFRYLLMLALYRCGRQAEALAAYRDARDFFADEFGVEPGEQLQSLHVGILRADPALAPPPAHDTPPALADTPPVPADTPAVPAVTPLAPADDLPVPAAAGAAAAGFAPPDPLAAVQVRAGHVPTTVAAHSAAAVQPWSGVPVVGAAPALGWPPPPPAPGRRRYPWAVRCGLMLAPLLSFGTLTWAEVAYFAARRRSRTLGIMSVGYLVMTVVFFYGTAATDPEATGWWDVPMLFSVFVTTLGGSVHVALITSEPSSPDGRDEPGSALDVPLIERRVRRDQARSLVAHHPAVARELRIGRPDLTRTFDDGGLVDVNAAPEHVLAALPGLDPYHAKLIVLARTAHGPLASVDDLAVREILPFHTVHALRETLIAVPPDA</sequence>
<evidence type="ECO:0000256" key="6">
    <source>
        <dbReference type="SAM" id="Phobius"/>
    </source>
</evidence>
<dbReference type="SUPFAM" id="SSF46894">
    <property type="entry name" value="C-terminal effector domain of the bipartite response regulators"/>
    <property type="match status" value="1"/>
</dbReference>
<keyword evidence="6" id="KW-0812">Transmembrane</keyword>
<keyword evidence="9" id="KW-1185">Reference proteome</keyword>
<dbReference type="InterPro" id="IPR005158">
    <property type="entry name" value="BTAD"/>
</dbReference>
<dbReference type="GO" id="GO:0000160">
    <property type="term" value="P:phosphorelay signal transduction system"/>
    <property type="evidence" value="ECO:0007669"/>
    <property type="project" value="InterPro"/>
</dbReference>
<dbReference type="CDD" id="cd00383">
    <property type="entry name" value="trans_reg_C"/>
    <property type="match status" value="1"/>
</dbReference>
<protein>
    <submittedName>
        <fullName evidence="8">Transcriptional regulator</fullName>
    </submittedName>
</protein>
<dbReference type="InterPro" id="IPR011990">
    <property type="entry name" value="TPR-like_helical_dom_sf"/>
</dbReference>
<dbReference type="PROSITE" id="PS51755">
    <property type="entry name" value="OMPR_PHOB"/>
    <property type="match status" value="1"/>
</dbReference>
<dbReference type="GO" id="GO:0006355">
    <property type="term" value="P:regulation of DNA-templated transcription"/>
    <property type="evidence" value="ECO:0007669"/>
    <property type="project" value="InterPro"/>
</dbReference>
<feature type="DNA-binding region" description="OmpR/PhoB-type" evidence="5">
    <location>
        <begin position="38"/>
        <end position="145"/>
    </location>
</feature>
<dbReference type="Gene3D" id="1.10.150.280">
    <property type="entry name" value="AF1531-like domain"/>
    <property type="match status" value="1"/>
</dbReference>
<dbReference type="SUPFAM" id="SSF47781">
    <property type="entry name" value="RuvA domain 2-like"/>
    <property type="match status" value="1"/>
</dbReference>
<accession>A0A5D0UMB5</accession>
<evidence type="ECO:0000313" key="8">
    <source>
        <dbReference type="EMBL" id="TYC18772.1"/>
    </source>
</evidence>
<dbReference type="CDD" id="cd15831">
    <property type="entry name" value="BTAD"/>
    <property type="match status" value="1"/>
</dbReference>
<gene>
    <name evidence="8" type="ORF">FXF65_03255</name>
</gene>
<dbReference type="SMART" id="SM01043">
    <property type="entry name" value="BTAD"/>
    <property type="match status" value="1"/>
</dbReference>
<dbReference type="GO" id="GO:0003677">
    <property type="term" value="F:DNA binding"/>
    <property type="evidence" value="ECO:0007669"/>
    <property type="project" value="UniProtKB-UniRule"/>
</dbReference>
<dbReference type="Proteomes" id="UP000322634">
    <property type="component" value="Unassembled WGS sequence"/>
</dbReference>
<dbReference type="AlphaFoldDB" id="A0A5D0UMB5"/>
<feature type="transmembrane region" description="Helical" evidence="6">
    <location>
        <begin position="443"/>
        <end position="462"/>
    </location>
</feature>
<keyword evidence="6" id="KW-0472">Membrane</keyword>
<dbReference type="OrthoDB" id="4054020at2"/>
<dbReference type="PANTHER" id="PTHR35807:SF1">
    <property type="entry name" value="TRANSCRIPTIONAL REGULATOR REDD"/>
    <property type="match status" value="1"/>
</dbReference>
<evidence type="ECO:0000256" key="3">
    <source>
        <dbReference type="ARBA" id="ARBA00023125"/>
    </source>
</evidence>
<dbReference type="InterPro" id="IPR036388">
    <property type="entry name" value="WH-like_DNA-bd_sf"/>
</dbReference>
<feature type="domain" description="OmpR/PhoB-type" evidence="7">
    <location>
        <begin position="38"/>
        <end position="145"/>
    </location>
</feature>
<dbReference type="Pfam" id="PF00486">
    <property type="entry name" value="Trans_reg_C"/>
    <property type="match status" value="1"/>
</dbReference>
<dbReference type="SMART" id="SM00862">
    <property type="entry name" value="Trans_reg_C"/>
    <property type="match status" value="1"/>
</dbReference>